<proteinExistence type="predicted"/>
<evidence type="ECO:0000313" key="2">
    <source>
        <dbReference type="Proteomes" id="UP000499080"/>
    </source>
</evidence>
<dbReference type="AlphaFoldDB" id="A0A4Y2H4U1"/>
<gene>
    <name evidence="1" type="ORF">AVEN_38473_1</name>
</gene>
<name>A0A4Y2H4U1_ARAVE</name>
<organism evidence="1 2">
    <name type="scientific">Araneus ventricosus</name>
    <name type="common">Orbweaver spider</name>
    <name type="synonym">Epeira ventricosa</name>
    <dbReference type="NCBI Taxonomy" id="182803"/>
    <lineage>
        <taxon>Eukaryota</taxon>
        <taxon>Metazoa</taxon>
        <taxon>Ecdysozoa</taxon>
        <taxon>Arthropoda</taxon>
        <taxon>Chelicerata</taxon>
        <taxon>Arachnida</taxon>
        <taxon>Araneae</taxon>
        <taxon>Araneomorphae</taxon>
        <taxon>Entelegynae</taxon>
        <taxon>Araneoidea</taxon>
        <taxon>Araneidae</taxon>
        <taxon>Araneus</taxon>
    </lineage>
</organism>
<protein>
    <submittedName>
        <fullName evidence="1">Uncharacterized protein</fullName>
    </submittedName>
</protein>
<dbReference type="EMBL" id="BGPR01001714">
    <property type="protein sequence ID" value="GBM60141.1"/>
    <property type="molecule type" value="Genomic_DNA"/>
</dbReference>
<sequence>MENNYLFTNIRIHTLSQVTGTIALIQISNANRLQLTSNNINSTLGFSNTNSQKISNNDSNSTFNSAQLIGFPAGTADETPKSFFKACSHSKDVPSFQLSPFIYPYSTGRYVTWNYLVHSAYLLS</sequence>
<dbReference type="Proteomes" id="UP000499080">
    <property type="component" value="Unassembled WGS sequence"/>
</dbReference>
<accession>A0A4Y2H4U1</accession>
<evidence type="ECO:0000313" key="1">
    <source>
        <dbReference type="EMBL" id="GBM60141.1"/>
    </source>
</evidence>
<reference evidence="1 2" key="1">
    <citation type="journal article" date="2019" name="Sci. Rep.">
        <title>Orb-weaving spider Araneus ventricosus genome elucidates the spidroin gene catalogue.</title>
        <authorList>
            <person name="Kono N."/>
            <person name="Nakamura H."/>
            <person name="Ohtoshi R."/>
            <person name="Moran D.A.P."/>
            <person name="Shinohara A."/>
            <person name="Yoshida Y."/>
            <person name="Fujiwara M."/>
            <person name="Mori M."/>
            <person name="Tomita M."/>
            <person name="Arakawa K."/>
        </authorList>
    </citation>
    <scope>NUCLEOTIDE SEQUENCE [LARGE SCALE GENOMIC DNA]</scope>
</reference>
<keyword evidence="2" id="KW-1185">Reference proteome</keyword>
<comment type="caution">
    <text evidence="1">The sequence shown here is derived from an EMBL/GenBank/DDBJ whole genome shotgun (WGS) entry which is preliminary data.</text>
</comment>